<accession>A0ABD1F9Z2</accession>
<feature type="binding site" evidence="10">
    <location>
        <position position="186"/>
    </location>
    <ligand>
        <name>Ca(2+)</name>
        <dbReference type="ChEBI" id="CHEBI:29108"/>
        <label>3</label>
    </ligand>
</feature>
<feature type="binding site" evidence="10">
    <location>
        <position position="284"/>
    </location>
    <ligand>
        <name>Ca(2+)</name>
        <dbReference type="ChEBI" id="CHEBI:29108"/>
        <label>4</label>
    </ligand>
</feature>
<keyword evidence="4 12" id="KW-0732">Signal</keyword>
<evidence type="ECO:0000256" key="4">
    <source>
        <dbReference type="ARBA" id="ARBA00022729"/>
    </source>
</evidence>
<feature type="chain" id="PRO_5044790736" description="Peptidase metallopeptidase domain-containing protein" evidence="12">
    <location>
        <begin position="18"/>
        <end position="435"/>
    </location>
</feature>
<feature type="active site" evidence="8">
    <location>
        <position position="213"/>
    </location>
</feature>
<gene>
    <name evidence="14" type="ORF">ABEB36_000005</name>
</gene>
<sequence length="435" mass="50374">MFPITLILLQNSLFIAAEVDIFKYLTQFGYLNVTQNSQTDISNSIAVFQEYFHLSVDVVANNETLDLMKRPRCGISDNPEAEAYSIGNRWAKTNLTWYTGYPVPSSLVRNVINEAFQIWQNVTNLNMQYDYTKPDIIISFDRLNHTNNYRCRKGQCSLPFDGKGSVLGHAFLPSVNHSKCLEIHLDSDENWYYGLDYNISNGYISLLTVLTHEIGHVLGLGHSGVQDAVMYPYYSNIKLKLNRIWIMDLETKKLTMKNLSIYTALPFLPYFDNISAVYKRPSGDIALVINKQLYLINDKNYKLKHIVNITNYLIPFNDKKIIGAVNTYVGKTIYFFSDNYYLILNECNLRVESYGYISKDFVGIPSGFDKVFRWTNGMLYFFQKDRYFEYNEFTNSLHTSDKFSLMTFGLSCPHISLFEQLKSLLTNILRKTNIQ</sequence>
<keyword evidence="2" id="KW-0645">Protease</keyword>
<feature type="binding site" evidence="10">
    <location>
        <position position="324"/>
    </location>
    <ligand>
        <name>Ca(2+)</name>
        <dbReference type="ChEBI" id="CHEBI:29108"/>
        <label>5</label>
    </ligand>
</feature>
<dbReference type="Proteomes" id="UP001566132">
    <property type="component" value="Unassembled WGS sequence"/>
</dbReference>
<dbReference type="GO" id="GO:0046872">
    <property type="term" value="F:metal ion binding"/>
    <property type="evidence" value="ECO:0007669"/>
    <property type="project" value="UniProtKB-KW"/>
</dbReference>
<evidence type="ECO:0000256" key="3">
    <source>
        <dbReference type="ARBA" id="ARBA00022723"/>
    </source>
</evidence>
<dbReference type="Pfam" id="PF00413">
    <property type="entry name" value="Peptidase_M10"/>
    <property type="match status" value="1"/>
</dbReference>
<feature type="binding site" evidence="9">
    <location>
        <position position="222"/>
    </location>
    <ligand>
        <name>Zn(2+)</name>
        <dbReference type="ChEBI" id="CHEBI:29105"/>
        <label>2</label>
        <note>catalytic</note>
    </ligand>
</feature>
<feature type="binding site" evidence="10">
    <location>
        <position position="189"/>
    </location>
    <ligand>
        <name>Ca(2+)</name>
        <dbReference type="ChEBI" id="CHEBI:29108"/>
        <label>1</label>
    </ligand>
</feature>
<dbReference type="CDD" id="cd04278">
    <property type="entry name" value="ZnMc_MMP"/>
    <property type="match status" value="1"/>
</dbReference>
<dbReference type="PRINTS" id="PR00138">
    <property type="entry name" value="MATRIXIN"/>
</dbReference>
<dbReference type="SMART" id="SM00235">
    <property type="entry name" value="ZnMc"/>
    <property type="match status" value="1"/>
</dbReference>
<keyword evidence="5" id="KW-0378">Hydrolase</keyword>
<dbReference type="SUPFAM" id="SSF55486">
    <property type="entry name" value="Metalloproteases ('zincins'), catalytic domain"/>
    <property type="match status" value="1"/>
</dbReference>
<feature type="binding site" evidence="10">
    <location>
        <position position="161"/>
    </location>
    <ligand>
        <name>Ca(2+)</name>
        <dbReference type="ChEBI" id="CHEBI:29108"/>
        <label>3</label>
    </ligand>
</feature>
<feature type="binding site" evidence="10">
    <location>
        <position position="184"/>
    </location>
    <ligand>
        <name>Zn(2+)</name>
        <dbReference type="ChEBI" id="CHEBI:29105"/>
        <label>1</label>
    </ligand>
</feature>
<evidence type="ECO:0000313" key="15">
    <source>
        <dbReference type="Proteomes" id="UP001566132"/>
    </source>
</evidence>
<feature type="binding site" evidence="10">
    <location>
        <position position="135"/>
    </location>
    <ligand>
        <name>Ca(2+)</name>
        <dbReference type="ChEBI" id="CHEBI:29108"/>
        <label>2</label>
    </ligand>
</feature>
<dbReference type="Pfam" id="PF01471">
    <property type="entry name" value="PG_binding_1"/>
    <property type="match status" value="1"/>
</dbReference>
<dbReference type="InterPro" id="IPR024079">
    <property type="entry name" value="MetalloPept_cat_dom_sf"/>
</dbReference>
<feature type="binding site" evidence="10">
    <location>
        <position position="145"/>
    </location>
    <ligand>
        <name>Zn(2+)</name>
        <dbReference type="ChEBI" id="CHEBI:29105"/>
        <label>1</label>
    </ligand>
</feature>
<keyword evidence="3 9" id="KW-0479">Metal-binding</keyword>
<proteinExistence type="inferred from homology"/>
<evidence type="ECO:0000256" key="1">
    <source>
        <dbReference type="ARBA" id="ARBA00010370"/>
    </source>
</evidence>
<dbReference type="InterPro" id="IPR036365">
    <property type="entry name" value="PGBD-like_sf"/>
</dbReference>
<dbReference type="PROSITE" id="PS51642">
    <property type="entry name" value="HEMOPEXIN_2"/>
    <property type="match status" value="1"/>
</dbReference>
<dbReference type="InterPro" id="IPR036375">
    <property type="entry name" value="Hemopexin-like_dom_sf"/>
</dbReference>
<dbReference type="InterPro" id="IPR001818">
    <property type="entry name" value="Pept_M10_metallopeptidase"/>
</dbReference>
<feature type="binding site" evidence="9">
    <location>
        <position position="216"/>
    </location>
    <ligand>
        <name>Zn(2+)</name>
        <dbReference type="ChEBI" id="CHEBI:29105"/>
        <label>2</label>
        <note>catalytic</note>
    </ligand>
</feature>
<comment type="caution">
    <text evidence="14">The sequence shown here is derived from an EMBL/GenBank/DDBJ whole genome shotgun (WGS) entry which is preliminary data.</text>
</comment>
<dbReference type="GO" id="GO:0008237">
    <property type="term" value="F:metallopeptidase activity"/>
    <property type="evidence" value="ECO:0007669"/>
    <property type="project" value="UniProtKB-KW"/>
</dbReference>
<dbReference type="AlphaFoldDB" id="A0ABD1F9Z2"/>
<feature type="binding site" evidence="10">
    <location>
        <position position="230"/>
    </location>
    <ligand>
        <name>Zn(2+)</name>
        <dbReference type="ChEBI" id="CHEBI:29105"/>
        <label>2</label>
        <note>catalytic</note>
    </ligand>
</feature>
<dbReference type="InterPro" id="IPR018487">
    <property type="entry name" value="Hemopexin-like_repeat"/>
</dbReference>
<comment type="cofactor">
    <cofactor evidence="10">
        <name>Ca(2+)</name>
        <dbReference type="ChEBI" id="CHEBI:29108"/>
    </cofactor>
    <text evidence="10">Can bind about 5 Ca(2+) ions per subunit.</text>
</comment>
<keyword evidence="7" id="KW-0482">Metalloprotease</keyword>
<evidence type="ECO:0000256" key="9">
    <source>
        <dbReference type="PIRSR" id="PIRSR001191-2"/>
    </source>
</evidence>
<evidence type="ECO:0000256" key="11">
    <source>
        <dbReference type="PROSITE-ProRule" id="PRU01011"/>
    </source>
</evidence>
<evidence type="ECO:0000256" key="5">
    <source>
        <dbReference type="ARBA" id="ARBA00022801"/>
    </source>
</evidence>
<dbReference type="SMART" id="SM00120">
    <property type="entry name" value="HX"/>
    <property type="match status" value="2"/>
</dbReference>
<feature type="binding site" evidence="10">
    <location>
        <position position="189"/>
    </location>
    <ligand>
        <name>Ca(2+)</name>
        <dbReference type="ChEBI" id="CHEBI:29108"/>
        <label>3</label>
    </ligand>
</feature>
<feature type="binding site" evidence="10">
    <location>
        <position position="162"/>
    </location>
    <ligand>
        <name>Ca(2+)</name>
        <dbReference type="ChEBI" id="CHEBI:29108"/>
        <label>3</label>
    </ligand>
</feature>
<feature type="binding site" evidence="10">
    <location>
        <position position="169"/>
    </location>
    <ligand>
        <name>Zn(2+)</name>
        <dbReference type="ChEBI" id="CHEBI:29105"/>
        <label>1</label>
    </ligand>
</feature>
<dbReference type="SUPFAM" id="SSF50923">
    <property type="entry name" value="Hemopexin-like domain"/>
    <property type="match status" value="1"/>
</dbReference>
<dbReference type="Gene3D" id="2.110.10.10">
    <property type="entry name" value="Hemopexin-like domain"/>
    <property type="match status" value="1"/>
</dbReference>
<dbReference type="PIRSF" id="PIRSF001191">
    <property type="entry name" value="Peptidase_M10A_matrix"/>
    <property type="match status" value="1"/>
</dbReference>
<keyword evidence="10" id="KW-0106">Calcium</keyword>
<feature type="domain" description="Peptidase metallopeptidase" evidence="13">
    <location>
        <begin position="86"/>
        <end position="264"/>
    </location>
</feature>
<dbReference type="InterPro" id="IPR021190">
    <property type="entry name" value="Pept_M10A"/>
</dbReference>
<evidence type="ECO:0000256" key="6">
    <source>
        <dbReference type="ARBA" id="ARBA00022833"/>
    </source>
</evidence>
<comment type="cofactor">
    <cofactor evidence="10">
        <name>Zn(2+)</name>
        <dbReference type="ChEBI" id="CHEBI:29105"/>
    </cofactor>
    <text evidence="10">Binds 2 Zn(2+) ions per subunit.</text>
</comment>
<evidence type="ECO:0000256" key="12">
    <source>
        <dbReference type="SAM" id="SignalP"/>
    </source>
</evidence>
<dbReference type="InterPro" id="IPR033739">
    <property type="entry name" value="M10A_MMP"/>
</dbReference>
<name>A0ABD1F9Z2_HYPHA</name>
<feature type="binding site" evidence="10">
    <location>
        <position position="176"/>
    </location>
    <ligand>
        <name>Ca(2+)</name>
        <dbReference type="ChEBI" id="CHEBI:29108"/>
        <label>2</label>
    </ligand>
</feature>
<evidence type="ECO:0000256" key="2">
    <source>
        <dbReference type="ARBA" id="ARBA00022670"/>
    </source>
</evidence>
<keyword evidence="15" id="KW-1185">Reference proteome</keyword>
<dbReference type="SUPFAM" id="SSF47090">
    <property type="entry name" value="PGBD-like"/>
    <property type="match status" value="1"/>
</dbReference>
<evidence type="ECO:0000256" key="7">
    <source>
        <dbReference type="ARBA" id="ARBA00023049"/>
    </source>
</evidence>
<dbReference type="InterPro" id="IPR002477">
    <property type="entry name" value="Peptidoglycan-bd-like"/>
</dbReference>
<reference evidence="14 15" key="1">
    <citation type="submission" date="2024-05" db="EMBL/GenBank/DDBJ databases">
        <title>Genetic variation in Jamaican populations of the coffee berry borer (Hypothenemus hampei).</title>
        <authorList>
            <person name="Errbii M."/>
            <person name="Myrie A."/>
        </authorList>
    </citation>
    <scope>NUCLEOTIDE SEQUENCE [LARGE SCALE GENOMIC DNA]</scope>
    <source>
        <strain evidence="14">JA-Hopewell-2020-01-JO</strain>
        <tissue evidence="14">Whole body</tissue>
    </source>
</reference>
<dbReference type="EMBL" id="JBDJPC010000001">
    <property type="protein sequence ID" value="KAL1516081.1"/>
    <property type="molecule type" value="Genomic_DNA"/>
</dbReference>
<feature type="signal peptide" evidence="12">
    <location>
        <begin position="1"/>
        <end position="17"/>
    </location>
</feature>
<dbReference type="InterPro" id="IPR006026">
    <property type="entry name" value="Peptidase_Metallo"/>
</dbReference>
<evidence type="ECO:0000259" key="13">
    <source>
        <dbReference type="SMART" id="SM00235"/>
    </source>
</evidence>
<feature type="binding site" evidence="9">
    <location>
        <position position="212"/>
    </location>
    <ligand>
        <name>Zn(2+)</name>
        <dbReference type="ChEBI" id="CHEBI:29105"/>
        <label>2</label>
        <note>catalytic</note>
    </ligand>
</feature>
<keyword evidence="6 9" id="KW-0862">Zinc</keyword>
<organism evidence="14 15">
    <name type="scientific">Hypothenemus hampei</name>
    <name type="common">Coffee berry borer</name>
    <dbReference type="NCBI Taxonomy" id="57062"/>
    <lineage>
        <taxon>Eukaryota</taxon>
        <taxon>Metazoa</taxon>
        <taxon>Ecdysozoa</taxon>
        <taxon>Arthropoda</taxon>
        <taxon>Hexapoda</taxon>
        <taxon>Insecta</taxon>
        <taxon>Pterygota</taxon>
        <taxon>Neoptera</taxon>
        <taxon>Endopterygota</taxon>
        <taxon>Coleoptera</taxon>
        <taxon>Polyphaga</taxon>
        <taxon>Cucujiformia</taxon>
        <taxon>Curculionidae</taxon>
        <taxon>Scolytinae</taxon>
        <taxon>Hypothenemus</taxon>
    </lineage>
</organism>
<protein>
    <recommendedName>
        <fullName evidence="13">Peptidase metallopeptidase domain-containing protein</fullName>
    </recommendedName>
</protein>
<comment type="similarity">
    <text evidence="1">Belongs to the peptidase M10A family.</text>
</comment>
<feature type="repeat" description="Hemopexin" evidence="11">
    <location>
        <begin position="365"/>
        <end position="412"/>
    </location>
</feature>
<feature type="binding site" description="in inhibited form" evidence="10">
    <location>
        <position position="73"/>
    </location>
    <ligand>
        <name>Zn(2+)</name>
        <dbReference type="ChEBI" id="CHEBI:29105"/>
        <label>2</label>
        <note>catalytic</note>
    </ligand>
</feature>
<dbReference type="GO" id="GO:0006508">
    <property type="term" value="P:proteolysis"/>
    <property type="evidence" value="ECO:0007669"/>
    <property type="project" value="UniProtKB-KW"/>
</dbReference>
<dbReference type="PANTHER" id="PTHR10201:SF291">
    <property type="entry name" value="MATRIX METALLOPROTEINASE 1, ISOFORM C-RELATED"/>
    <property type="match status" value="1"/>
</dbReference>
<evidence type="ECO:0000313" key="14">
    <source>
        <dbReference type="EMBL" id="KAL1516081.1"/>
    </source>
</evidence>
<evidence type="ECO:0000256" key="10">
    <source>
        <dbReference type="PIRSR" id="PIRSR621190-2"/>
    </source>
</evidence>
<dbReference type="Gene3D" id="3.40.390.10">
    <property type="entry name" value="Collagenase (Catalytic Domain)"/>
    <property type="match status" value="1"/>
</dbReference>
<dbReference type="PANTHER" id="PTHR10201">
    <property type="entry name" value="MATRIX METALLOPROTEINASE"/>
    <property type="match status" value="1"/>
</dbReference>
<evidence type="ECO:0000256" key="8">
    <source>
        <dbReference type="PIRSR" id="PIRSR001191-1"/>
    </source>
</evidence>